<keyword evidence="19" id="KW-0472">Membrane</keyword>
<dbReference type="GO" id="GO:0000329">
    <property type="term" value="C:fungal-type vacuole membrane"/>
    <property type="evidence" value="ECO:0007669"/>
    <property type="project" value="TreeGrafter"/>
</dbReference>
<keyword evidence="10" id="KW-0288">FMN</keyword>
<dbReference type="PANTHER" id="PTHR11259:SF1">
    <property type="entry name" value="RAS-RELATED GTP-BINDING PROTEIN"/>
    <property type="match status" value="1"/>
</dbReference>
<dbReference type="FunFam" id="1.20.5.340:FF:000018">
    <property type="entry name" value="Mitochondrial protein FMP32"/>
    <property type="match status" value="1"/>
</dbReference>
<evidence type="ECO:0000256" key="7">
    <source>
        <dbReference type="ARBA" id="ARBA00007756"/>
    </source>
</evidence>
<dbReference type="InterPro" id="IPR000659">
    <property type="entry name" value="Pyridox_Oxase"/>
</dbReference>
<evidence type="ECO:0000256" key="1">
    <source>
        <dbReference type="ARBA" id="ARBA00001917"/>
    </source>
</evidence>
<dbReference type="GO" id="GO:0005634">
    <property type="term" value="C:nucleus"/>
    <property type="evidence" value="ECO:0007669"/>
    <property type="project" value="TreeGrafter"/>
</dbReference>
<evidence type="ECO:0000256" key="17">
    <source>
        <dbReference type="ARBA" id="ARBA00023128"/>
    </source>
</evidence>
<dbReference type="GO" id="GO:1904263">
    <property type="term" value="P:positive regulation of TORC1 signaling"/>
    <property type="evidence" value="ECO:0007669"/>
    <property type="project" value="TreeGrafter"/>
</dbReference>
<evidence type="ECO:0000259" key="23">
    <source>
        <dbReference type="Pfam" id="PF10590"/>
    </source>
</evidence>
<organism evidence="24 25">
    <name type="scientific">Malassezia equina</name>
    <dbReference type="NCBI Taxonomy" id="1381935"/>
    <lineage>
        <taxon>Eukaryota</taxon>
        <taxon>Fungi</taxon>
        <taxon>Dikarya</taxon>
        <taxon>Basidiomycota</taxon>
        <taxon>Ustilaginomycotina</taxon>
        <taxon>Malasseziomycetes</taxon>
        <taxon>Malasseziales</taxon>
        <taxon>Malasseziaceae</taxon>
        <taxon>Malassezia</taxon>
    </lineage>
</organism>
<dbReference type="InterPro" id="IPR011576">
    <property type="entry name" value="Pyridox_Oxase_N"/>
</dbReference>
<dbReference type="Proteomes" id="UP001214415">
    <property type="component" value="Chromosome 1"/>
</dbReference>
<comment type="similarity">
    <text evidence="7">Belongs to the GTR/RAG GTP-binding protein family.</text>
</comment>
<dbReference type="InterPro" id="IPR027417">
    <property type="entry name" value="P-loop_NTPase"/>
</dbReference>
<evidence type="ECO:0000256" key="11">
    <source>
        <dbReference type="ARBA" id="ARBA00022692"/>
    </source>
</evidence>
<evidence type="ECO:0000256" key="16">
    <source>
        <dbReference type="ARBA" id="ARBA00023054"/>
    </source>
</evidence>
<evidence type="ECO:0000256" key="12">
    <source>
        <dbReference type="ARBA" id="ARBA00022741"/>
    </source>
</evidence>
<dbReference type="Pfam" id="PF01243">
    <property type="entry name" value="PNPOx_N"/>
    <property type="match status" value="1"/>
</dbReference>
<reference evidence="24" key="1">
    <citation type="submission" date="2023-03" db="EMBL/GenBank/DDBJ databases">
        <title>Mating type loci evolution in Malassezia.</title>
        <authorList>
            <person name="Coelho M.A."/>
        </authorList>
    </citation>
    <scope>NUCLEOTIDE SEQUENCE</scope>
    <source>
        <strain evidence="24">CBS 12830</strain>
    </source>
</reference>
<dbReference type="InterPro" id="IPR039397">
    <property type="entry name" value="RagA/B"/>
</dbReference>
<dbReference type="GO" id="GO:0004733">
    <property type="term" value="F:pyridoxamine phosphate oxidase activity"/>
    <property type="evidence" value="ECO:0007669"/>
    <property type="project" value="UniProtKB-EC"/>
</dbReference>
<evidence type="ECO:0000256" key="5">
    <source>
        <dbReference type="ARBA" id="ARBA00005037"/>
    </source>
</evidence>
<dbReference type="InterPro" id="IPR012349">
    <property type="entry name" value="Split_barrel_FMN-bd"/>
</dbReference>
<keyword evidence="17" id="KW-0496">Mitochondrion</keyword>
<dbReference type="Pfam" id="PF10590">
    <property type="entry name" value="PNP_phzG_C"/>
    <property type="match status" value="1"/>
</dbReference>
<dbReference type="NCBIfam" id="TIGR00558">
    <property type="entry name" value="pdxH"/>
    <property type="match status" value="1"/>
</dbReference>
<sequence length="790" mass="89024">MKRKILLMGKSGTGKTSMRSFIFSSYRSEDTQRLGSTIEVEHSHVRFPGNLVLNLWDCGGQKSYMESYMNSQRSQVFSAVAALIYVVDVVSTDDEAGDGREWETDLRYFRDCVSALQSHSPDAEVFCLLHKMDLIEPSRRRDIYRSRVADLRKKIREVMQEHASSPQAREVMHLQCFATSIWDATLYKAWSSIVHAIVPDVERFDEHLTQLGDVCSAAEVILFEKATFLVMSHYSRFDDSMSCHPHTPDMHMVQANNPQDSEEALLHGLSQSMLPAPSDTPAAPNHMLADDRFERVSELVKQFKISCMCVAITHRSESQYHVKALEMRTPTFLAYMDALTSSTYILIVVTDPRIPPLPWGALVRHAHFDSNAFVQRLEKAGITRQQADVLVTALTDVINESAENIARGLVRRDEAERLNYTQKVDFAKLKSEIQLLERSDFVLMKSENERLMADVEKLKQRLREEIARTTAGVRLDLNLEKGRIRDESSVHALKIKEVDTRIESEIAGVRTSIQSAKFNVLQSRPGDVGRRGGALLVATMLVAPGGTSITTHPQYITDGLDESALLPRPMDLFQKWFREVQAAGVSEPEAMTLSTTALPDASPPAAHTSSTDKSAWRVPAPRPSSRTVLLKGADEHGFYFYTNYSSRKGDELAANPWCALSFYWPAMHRAVRVVGRAERLPHEVSQAYYSTRPIGSQIGAWASPQSCVLPSRAALEERVQTCEHELKAAHGNEAFPVPPFWGGYRVVPDEMEFWIGRESRLHDRYRYVRSPHTDAPVSEAASWTIERLAP</sequence>
<dbReference type="SUPFAM" id="SSF52540">
    <property type="entry name" value="P-loop containing nucleoside triphosphate hydrolases"/>
    <property type="match status" value="1"/>
</dbReference>
<gene>
    <name evidence="24" type="primary">GTR1</name>
    <name evidence="24" type="ORF">MEQU1_000507</name>
</gene>
<dbReference type="CDD" id="cd11384">
    <property type="entry name" value="RagA_like"/>
    <property type="match status" value="1"/>
</dbReference>
<name>A0AAF0EC06_9BASI</name>
<dbReference type="Gene3D" id="3.40.50.300">
    <property type="entry name" value="P-loop containing nucleotide triphosphate hydrolases"/>
    <property type="match status" value="1"/>
</dbReference>
<dbReference type="GO" id="GO:0010507">
    <property type="term" value="P:negative regulation of autophagy"/>
    <property type="evidence" value="ECO:0007669"/>
    <property type="project" value="TreeGrafter"/>
</dbReference>
<evidence type="ECO:0000256" key="8">
    <source>
        <dbReference type="ARBA" id="ARBA00012801"/>
    </source>
</evidence>
<evidence type="ECO:0000256" key="18">
    <source>
        <dbReference type="ARBA" id="ARBA00023134"/>
    </source>
</evidence>
<protein>
    <recommendedName>
        <fullName evidence="8">pyridoxal 5'-phosphate synthase</fullName>
        <ecNumber evidence="8">1.4.3.5</ecNumber>
    </recommendedName>
</protein>
<keyword evidence="13" id="KW-0809">Transit peptide</keyword>
<accession>A0AAF0EC06</accession>
<dbReference type="SUPFAM" id="SSF50475">
    <property type="entry name" value="FMN-binding split barrel"/>
    <property type="match status" value="1"/>
</dbReference>
<keyword evidence="18" id="KW-0342">GTP-binding</keyword>
<dbReference type="Gene3D" id="1.20.5.340">
    <property type="match status" value="1"/>
</dbReference>
<dbReference type="GO" id="GO:0009267">
    <property type="term" value="P:cellular response to starvation"/>
    <property type="evidence" value="ECO:0007669"/>
    <property type="project" value="TreeGrafter"/>
</dbReference>
<dbReference type="GO" id="GO:0008615">
    <property type="term" value="P:pyridoxine biosynthetic process"/>
    <property type="evidence" value="ECO:0007669"/>
    <property type="project" value="InterPro"/>
</dbReference>
<evidence type="ECO:0000256" key="13">
    <source>
        <dbReference type="ARBA" id="ARBA00022946"/>
    </source>
</evidence>
<evidence type="ECO:0000256" key="6">
    <source>
        <dbReference type="ARBA" id="ARBA00007224"/>
    </source>
</evidence>
<comment type="pathway">
    <text evidence="5">Cofactor metabolism; pyridoxal 5'-phosphate salvage; pyridoxal 5'-phosphate from pyridoxine 5'-phosphate: step 1/1.</text>
</comment>
<evidence type="ECO:0000259" key="22">
    <source>
        <dbReference type="Pfam" id="PF01243"/>
    </source>
</evidence>
<evidence type="ECO:0000256" key="10">
    <source>
        <dbReference type="ARBA" id="ARBA00022643"/>
    </source>
</evidence>
<evidence type="ECO:0000256" key="3">
    <source>
        <dbReference type="ARBA" id="ARBA00004173"/>
    </source>
</evidence>
<feature type="coiled-coil region" evidence="20">
    <location>
        <begin position="441"/>
        <end position="472"/>
    </location>
</feature>
<dbReference type="NCBIfam" id="NF004231">
    <property type="entry name" value="PRK05679.1"/>
    <property type="match status" value="1"/>
</dbReference>
<evidence type="ECO:0000256" key="9">
    <source>
        <dbReference type="ARBA" id="ARBA00022630"/>
    </source>
</evidence>
<keyword evidence="12" id="KW-0547">Nucleotide-binding</keyword>
<dbReference type="GO" id="GO:0005739">
    <property type="term" value="C:mitochondrion"/>
    <property type="evidence" value="ECO:0007669"/>
    <property type="project" value="UniProtKB-SubCell"/>
</dbReference>
<evidence type="ECO:0000313" key="25">
    <source>
        <dbReference type="Proteomes" id="UP001214415"/>
    </source>
</evidence>
<feature type="domain" description="Pyridoxamine 5'-phosphate oxidase N-terminal" evidence="22">
    <location>
        <begin position="583"/>
        <end position="722"/>
    </location>
</feature>
<dbReference type="EMBL" id="CP119900">
    <property type="protein sequence ID" value="WFD21851.1"/>
    <property type="molecule type" value="Genomic_DNA"/>
</dbReference>
<feature type="region of interest" description="Disordered" evidence="21">
    <location>
        <begin position="596"/>
        <end position="620"/>
    </location>
</feature>
<dbReference type="GO" id="GO:0010181">
    <property type="term" value="F:FMN binding"/>
    <property type="evidence" value="ECO:0007669"/>
    <property type="project" value="InterPro"/>
</dbReference>
<dbReference type="InterPro" id="IPR006762">
    <property type="entry name" value="Gtr1_RagA"/>
</dbReference>
<evidence type="ECO:0000256" key="15">
    <source>
        <dbReference type="ARBA" id="ARBA00023002"/>
    </source>
</evidence>
<comment type="subcellular location">
    <subcellularLocation>
        <location evidence="2">Membrane</location>
        <topology evidence="2">Single-pass membrane protein</topology>
    </subcellularLocation>
    <subcellularLocation>
        <location evidence="3">Mitochondrion</location>
    </subcellularLocation>
</comment>
<dbReference type="FunFam" id="3.40.50.300:FF:002028">
    <property type="entry name" value="Related to GTR1-GTP-binding protein"/>
    <property type="match status" value="1"/>
</dbReference>
<dbReference type="GO" id="GO:0003924">
    <property type="term" value="F:GTPase activity"/>
    <property type="evidence" value="ECO:0007669"/>
    <property type="project" value="TreeGrafter"/>
</dbReference>
<comment type="similarity">
    <text evidence="6">Belongs to the CCDC90 family.</text>
</comment>
<evidence type="ECO:0000256" key="2">
    <source>
        <dbReference type="ARBA" id="ARBA00004167"/>
    </source>
</evidence>
<dbReference type="GO" id="GO:0005525">
    <property type="term" value="F:GTP binding"/>
    <property type="evidence" value="ECO:0007669"/>
    <property type="project" value="UniProtKB-KW"/>
</dbReference>
<dbReference type="InterPro" id="IPR024461">
    <property type="entry name" value="CCDC90-like"/>
</dbReference>
<dbReference type="InterPro" id="IPR019576">
    <property type="entry name" value="Pyridoxamine_oxidase_dimer_C"/>
</dbReference>
<proteinExistence type="inferred from homology"/>
<evidence type="ECO:0000256" key="14">
    <source>
        <dbReference type="ARBA" id="ARBA00022989"/>
    </source>
</evidence>
<keyword evidence="11" id="KW-0812">Transmembrane</keyword>
<dbReference type="Pfam" id="PF04670">
    <property type="entry name" value="Gtr1_RagA"/>
    <property type="match status" value="1"/>
</dbReference>
<dbReference type="HAMAP" id="MF_01629">
    <property type="entry name" value="PdxH"/>
    <property type="match status" value="1"/>
</dbReference>
<keyword evidence="16 20" id="KW-0175">Coiled coil</keyword>
<dbReference type="AlphaFoldDB" id="A0AAF0EC06"/>
<comment type="pathway">
    <text evidence="4">Cofactor metabolism; pyridoxal 5'-phosphate salvage; pyridoxal 5'-phosphate from pyridoxamine 5'-phosphate: step 1/1.</text>
</comment>
<keyword evidence="9" id="KW-0285">Flavoprotein</keyword>
<dbReference type="GO" id="GO:1990131">
    <property type="term" value="C:Gtr1-Gtr2 GTPase complex"/>
    <property type="evidence" value="ECO:0007669"/>
    <property type="project" value="TreeGrafter"/>
</dbReference>
<keyword evidence="14" id="KW-1133">Transmembrane helix</keyword>
<feature type="domain" description="Pyridoxine 5'-phosphate oxidase dimerisation C-terminal" evidence="23">
    <location>
        <begin position="741"/>
        <end position="790"/>
    </location>
</feature>
<evidence type="ECO:0000313" key="24">
    <source>
        <dbReference type="EMBL" id="WFD21851.1"/>
    </source>
</evidence>
<dbReference type="Gene3D" id="3.30.450.190">
    <property type="match status" value="1"/>
</dbReference>
<evidence type="ECO:0000256" key="4">
    <source>
        <dbReference type="ARBA" id="ARBA00004738"/>
    </source>
</evidence>
<evidence type="ECO:0000256" key="20">
    <source>
        <dbReference type="SAM" id="Coils"/>
    </source>
</evidence>
<dbReference type="PANTHER" id="PTHR11259">
    <property type="entry name" value="RAS-RELATED GTP BINDING RAG/GTR YEAST"/>
    <property type="match status" value="1"/>
</dbReference>
<dbReference type="Pfam" id="PF07798">
    <property type="entry name" value="CCDC90-like"/>
    <property type="match status" value="1"/>
</dbReference>
<comment type="cofactor">
    <cofactor evidence="1">
        <name>FMN</name>
        <dbReference type="ChEBI" id="CHEBI:58210"/>
    </cofactor>
</comment>
<dbReference type="Gene3D" id="2.30.110.10">
    <property type="entry name" value="Electron Transport, Fmn-binding Protein, Chain A"/>
    <property type="match status" value="1"/>
</dbReference>
<evidence type="ECO:0000256" key="19">
    <source>
        <dbReference type="ARBA" id="ARBA00023136"/>
    </source>
</evidence>
<dbReference type="EC" id="1.4.3.5" evidence="8"/>
<keyword evidence="15" id="KW-0560">Oxidoreductase</keyword>
<keyword evidence="25" id="KW-1185">Reference proteome</keyword>
<evidence type="ECO:0000256" key="21">
    <source>
        <dbReference type="SAM" id="MobiDB-lite"/>
    </source>
</evidence>